<dbReference type="InterPro" id="IPR020807">
    <property type="entry name" value="PKS_DH"/>
</dbReference>
<dbReference type="SUPFAM" id="SSF51735">
    <property type="entry name" value="NAD(P)-binding Rossmann-fold domains"/>
    <property type="match status" value="3"/>
</dbReference>
<evidence type="ECO:0000256" key="8">
    <source>
        <dbReference type="ARBA" id="ARBA00023242"/>
    </source>
</evidence>
<dbReference type="Pfam" id="PF07993">
    <property type="entry name" value="NAD_binding_4"/>
    <property type="match status" value="1"/>
</dbReference>
<dbReference type="Gene3D" id="3.40.50.12780">
    <property type="entry name" value="N-terminal domain of ligase-like"/>
    <property type="match status" value="1"/>
</dbReference>
<dbReference type="Gene3D" id="3.40.47.10">
    <property type="match status" value="1"/>
</dbReference>
<dbReference type="Pfam" id="PF00698">
    <property type="entry name" value="Acyl_transf_1"/>
    <property type="match status" value="1"/>
</dbReference>
<dbReference type="Gene3D" id="3.30.300.30">
    <property type="match status" value="1"/>
</dbReference>
<feature type="active site" description="Proton donor; for dehydratase activity" evidence="10">
    <location>
        <position position="1850"/>
    </location>
</feature>
<dbReference type="PANTHER" id="PTHR43775:SF20">
    <property type="entry name" value="HYBRID PKS-NRPS SYNTHETASE APDA"/>
    <property type="match status" value="1"/>
</dbReference>
<dbReference type="InterPro" id="IPR018201">
    <property type="entry name" value="Ketoacyl_synth_AS"/>
</dbReference>
<evidence type="ECO:0000256" key="5">
    <source>
        <dbReference type="ARBA" id="ARBA00022679"/>
    </source>
</evidence>
<sequence>MDHTPTFPHPGLVVEAGPELDGDAEAEAGAEAAYQSPRDRRREKPQLSCTFCRRRNKGIAISCTYTPGPQPSNNGAASVGERIQNLEALVRSMVQQQQQQQQQQQGIPHSPATFSAGPFTGSPAQSFGDTPGESPQSTSASSREITRQAPADEELSQPTPSASPFTRISLPNSKDGATSPTLSEHGSMRMHSHGANYVSSVHWAAVLDSISELKDHYEKEEEARMLANSDCMPLHGPGPRLLYEPVQATKAEILATIPARPVVDRMVARYFNAQGVAPAVLHSGQFMREYESFWQDPVAAPFGWIGLLFSIMCLSTQYQQLTEDPADPDTLTRVHIFRERTVHCLALGQFTRGGSHVLETMINHCASEVFMCKDADIGLWLLLGILVQLALSLGYHRDPQNFPSISPFTGEMRRRVWAAIVQMDLRLSSQMGLPRLLKSKQCDTAEPRNLLDSDFDETTAELPPSRPETEVTPVLYGLAKNRIDLISGLISDIIADTREHPYPEIMELDRKLQEAEASLPPIFRWQPLSQSFIVPPQIVLHRVWLQLAVQRLVIWLHRKYLAPSHAQAHYQYSRDACVNAAVKILEFQQLVDEESQPHGLLYPVRWMLSSLIQSIFLLGMSVLCYYVQLAKTTPSVSLEQDTSAKIHGLLRKTYPIWLRSSTMSRDARKAVEHLSLLLGLHSGQEGASPAQEASYNITSSQDDVMSLDQEPIAIIGVAYRFPGGSDSPSKLWELLQAPRDLAQNIPVDRFDSTGYFHHNGSHHGATDCRDAYFLEEDVTRFDNAFFNIQPGEAEAIDPQQRLLMETIYDSLCTAGQSIESLRGSSTAVYVGLMCDDWSQMSARDWDLMPTYAATGQSRAIVSNRVSYFFDWHGPSMTIDTACSSSLVAVHQGVTALRNGECPVAIAAGVNLILAPGMWIAESNLHMLSPTGRSKMWDASADGYARGEGVASVVLKPLSAALRDGDHIDCVIRGTGVNQDGRTAGLTMPSNIAQTDLIRDTYVRSGLNIDDPKDRPQFFHAHGTGTPAGDPQEAEAISRAFFGNQNVKDRLYVGSIKTVIGHTEGAAGLASLITTSLSMQHGVIPPNLHFNTLSPRVAPFCAQLQIPTTAQPWPNPVPGQPRRASINSFGFGGTNAHAIIESFEQVSNTQAAIPAFTPFTISAASSFALRTMLKDMRNYLDTHPEANMRDIAYTLQARRSTLTFRKAITSGNVVDFISNIDSLLADDASGENNLTSRFFDVSKPSIIGVFTGQGAQWPRMGAQLIEKSPYVAKRVDELDLALSSLPEGERPGWTLRDELIAHPSISRLSEAALAQPLCTAVQIILVDLLRLANIQLRAVVGHSSGEIAAAYAAGFLSATDAIRIAYYRGLFAKLAHSPSKRGFKGAMMAVGTSFEDGSEFCALEDFAGRIQVAAQNSSTSITLSGDEDAIEDAEATFKDEGRFARRLRVDTAYHSHHMKPCAVPYLDALWRCNIVVGDGNGTKWFSSVVEGQVMSKKTVQQSQYWVDNMTNAVLFAPAVKSAVAEAGPFDIAIEFGPHPALKGPCLDLIEEATGSRIPYTGLLSRNKNDVDELASALGFIWTQLGAKSVDFDGFERAISGASEPKRMVADLPAYPFDHSRSFYALSRFSGGHRNVRAPPHPLLGRRCVETETTDEVSWRNILRQTEISWLQGHQLQSQMVFPAMGYVSMTVEAAAALAGTDQPLALISLENVVIGRALAFGDENVGMESKVTMKILRSTDDELCAQVSCHSGLVYDNTAPLALNFSATVTVVLQKPGPDTLPAVRADEINLVDAEPERFYTQFTQLGYNYSPPFTGVQAIHRKKGFATGDIEDTSGDGWEDQLIVHPGWLDSAIQTSFAAYSHPHDGRLWALHVPTAIRSVVINPYFTARGVGRHRHFQYQSNTRSAPEAPIEVDVDVFAGEGHSHAFVQFECIQARPFAAAGPRDDAVLFSRFDYQLAGPDAVAAVAGDDLLPPENAPVVSTAERMGFFYLRRLYETITPAEKAATLLHFQHLLEFAGRLVPLVTRGEHPNVPQEAIDDSQVFIRSLAAKYHHRADIRLVETAGENLIAEVRRGGSMLEHMMKDGLLDRLYEESAGLDVANIWFGRIIAQIAHRHPRLRLFEIGAGTGGSTRIILPMLGDAFATYTFTDISAGFFDRAQERFRDYAERMLFATYNMERTPADQGFEEGSYDVVLASNVLHATGKLDDMMANARRLLRPGGYLVAVETISNYFLHIDAIMGGLPGWWAGAAADPRRCDGPCLTLDQWDALARRHGFGGVDTHTPVEHKLQSYAVFVCQAVDDRVCSLREPLAASPMGSNLNLGHLVVVGGSTAAVSRLVEQTCVLLSPRYANTTRLVSLEELNTRGIAQGSTVISLTELDQQFLESRSPSKLEALKKLWRRGGTILWVTRGARSEHPYSAIMLGLSRVVRYENPNINLQVLDFDRIPLPYTLAEALIRLESGERWKREGADLLYSAEPEMHLVGSQVLIPRLYPDAQVNGRYNTYRRAVYEEVNPKEATVTLEPAPGGKVFELCTVSPLQVARAPRSLTGKTITILVEQSLLQVVKISEIGFFAICTGTNLETGERFIALVDEAIESHVCVPEEWTVRVSEPGGAVIGNIAAHFFAQSIFAAAPCLGTVLVHEADEVLKDALGTEAAKEGAQVVFTTARQDRKMQDGYLFLHRKLPERLVQRLVPRDTLLFVDLSAGSDGAQLLVRGLPPNTATTTETEFVRTRPSAFPDANIGKVGEVLKAAWQAVTKQRRISSTKDIPVIPVQDISHHTINESVSVVDWNVSSVQASIRPIDAGTIFRADGTYFLVGLAGELGQSLCSWMVAHGARHIVLSSRRPKVHPRYIEEIEATGAKIKVMALDVTRRDSLRRCYDSICAEMPPIIGVANGAMILEDTLFDDLEFASLDRQAAPKIDGSMLLDELFYDAPLDFFILFGSIANISGNTGQSPYIMANQFMTALAAQRRDIRGVAGSAMAISSVQGLGYFEHANRAGLKDYFVKRGYRNISEQDLHQQFAEAILAGKPGSKGNSEVVTGIVPFRDGPSIQAQLRMDPKFGHFMLQDSLDDIAGPHDRAGGNGGGGKSARPRARLATVKSLAEALAVVQEAFVDRLKRILMIPSTEVVNPLVSLVEMGADSIMAVDVRAWFLKELDVDVPVLKILGAGETIATLVEEAVGRLPGEILDIGKLEGKAQAEAGPAPASGRMMNGDEAVVSDGASVKSLSTLSSSNGANSSPAMLPTPLTLPEVEVHEVEKQQVQTHENQGGKELPGEWRKAIVDSSTEHIEQMTFGQKRFWFLSHYVDDPTTFNIAYMGKLTGPLRMDDLATAVQIAAQRHEALRTRFFWSDDDSKTPMQGILSKSLVRLETAKIESETQAIQEFDAMRDYEWNLSDWVPLRMKLLLLTEDVQYLIMGTHHISMDGHSFNVLMLDINEAYKNPEHSLPLLPDASQARAFGAQQRTAYEGGQLQPAIDHFRAMLSPADLTHPIALFPFARTQVRQPLDHYSTHVARVRLEPEVASKLKQLARGRRATSFHAYLAAFQALLFRLLPADTTDKVFIGMADANRLDSKFMGSIGNFLNVLPLRFDRAGSQTFGEAIEAARDSAYGALRHSGLPFDLLLDELGVPRSNAWAPVFQVFVDYRLVVREHAEKSWAGCRIGEESWHASKSGYDVALEIVEDHEGAMLAVHVQSACYDEDGAELLVRTYANALTELVRRGEAFKVERLERWDGEDVKRALDVGKGPDMQLTWPATVAHRIDDVISKNADSIALKDGYGRVLTYSAMDERVESIARVLASKLPNNDKQSIVGVFQMPSADWICSLLAIHRVCAIYLPLDLRNSVPRLKSNVEVAQPTAILTDRETMDRTLEIGIDEHTVVINVSDLVTTTVGKRGETAAKPNLPAYIIFTSGSTGEPKGIVVTHAGLRSNLEGFHRAWDMPAIASVVLQNAAFSFDASLLQIYAALTTGGCLFIVPADARGDPSEITRLMADHNVTMTQATPSEYDMWFRFSPDALLRCTSWKAAWFGGERAAPGLLDGFRQVCKALPNLRVFTSYGPTEATISSMKGEANVRDPNLAVPVPGRLLPNYVAYIVDEELRPMPIGVPGEIILGGAGVDGNRYLHRPDLTATQFLADPFVTNPKSGWGRMYRTGDYGRLDARGFLTIEGRIAGDTQVKLRGFRIELAEIERVMIKEADGVLSQAVVTLRGDGEQDGYLAAHVVLDKKEKSLEPDAQEIDRLRARLPLCLPQYMCPAIIIALDEMPLTSHAKVDRRAVQALTLPEIKKTAVEENEHLTPIEHRLADLWAAVLPPRALSEPITPQSDFFLVGGNSLLLVKLQAAIKRVFGDAPRLSRLLSAPELASMAALLEGGMGVVKWEKEIALDLKLLDIGPAQKRRSRVSSGLHVLVTGATGSLGRHIIQRFAVDDRIAQVICLVRPAEGRDLAKVFRSIENTAKVRVVSADLPFLPKETDLGLSRIDIVLHCAADRTFWDSYGAVKPVNVDAAKALARLTLRFGAALHVLSSGAVAAYESGDGDSSLPRPSPEDGYVASKWVAERYLGRAAREARLKVTAHRPTQAGSNAQSERDKEVVGQMAGDMLLISRLLGVRPDFSHVAGTLHVARLEDVAGAVARDIVVGNDAEEEEEGDGNEEGVDREGMRIVEYPGTARVRTEELATVAEGLFARAALEDEMVQGVPGVPALQWVGMAKRAGLFEWFFTAQDLVMTDEEGRRVVMRR</sequence>
<dbReference type="Pfam" id="PF04082">
    <property type="entry name" value="Fungal_trans"/>
    <property type="match status" value="1"/>
</dbReference>
<dbReference type="PROSITE" id="PS00012">
    <property type="entry name" value="PHOSPHOPANTETHEINE"/>
    <property type="match status" value="1"/>
</dbReference>
<reference evidence="16" key="1">
    <citation type="submission" date="2014-12" db="EMBL/GenBank/DDBJ databases">
        <title>Genome Sequence of Valsa Canker Pathogens Uncovers a Specific Adaption of Colonization on Woody Bark.</title>
        <authorList>
            <person name="Yin Z."/>
            <person name="Liu H."/>
            <person name="Gao X."/>
            <person name="Li Z."/>
            <person name="Song N."/>
            <person name="Ke X."/>
            <person name="Dai Q."/>
            <person name="Wu Y."/>
            <person name="Sun Y."/>
            <person name="Xu J.-R."/>
            <person name="Kang Z.K."/>
            <person name="Wang L."/>
            <person name="Huang L."/>
        </authorList>
    </citation>
    <scope>NUCLEOTIDE SEQUENCE [LARGE SCALE GENOMIC DNA]</scope>
    <source>
        <strain evidence="16">SXYL134</strain>
    </source>
</reference>
<dbReference type="InterPro" id="IPR049551">
    <property type="entry name" value="PKS_DH_C"/>
</dbReference>
<evidence type="ECO:0000256" key="10">
    <source>
        <dbReference type="PROSITE-ProRule" id="PRU01363"/>
    </source>
</evidence>
<dbReference type="FunFam" id="3.40.47.10:FF:000019">
    <property type="entry name" value="Polyketide synthase type I"/>
    <property type="match status" value="1"/>
</dbReference>
<evidence type="ECO:0000259" key="12">
    <source>
        <dbReference type="PROSITE" id="PS50075"/>
    </source>
</evidence>
<dbReference type="InterPro" id="IPR001227">
    <property type="entry name" value="Ac_transferase_dom_sf"/>
</dbReference>
<feature type="domain" description="Carrier" evidence="12">
    <location>
        <begin position="3105"/>
        <end position="3184"/>
    </location>
</feature>
<dbReference type="GO" id="GO:0003677">
    <property type="term" value="F:DNA binding"/>
    <property type="evidence" value="ECO:0007669"/>
    <property type="project" value="InterPro"/>
</dbReference>
<dbReference type="InterPro" id="IPR013968">
    <property type="entry name" value="PKS_KR"/>
</dbReference>
<dbReference type="InterPro" id="IPR009081">
    <property type="entry name" value="PP-bd_ACP"/>
</dbReference>
<evidence type="ECO:0000256" key="9">
    <source>
        <dbReference type="ARBA" id="ARBA00023268"/>
    </source>
</evidence>
<feature type="region of interest" description="C-terminal hotdog fold" evidence="10">
    <location>
        <begin position="1790"/>
        <end position="1944"/>
    </location>
</feature>
<dbReference type="InterPro" id="IPR049552">
    <property type="entry name" value="PKS_DH_N"/>
</dbReference>
<dbReference type="PROSITE" id="PS00455">
    <property type="entry name" value="AMP_BINDING"/>
    <property type="match status" value="1"/>
</dbReference>
<dbReference type="SUPFAM" id="SSF52777">
    <property type="entry name" value="CoA-dependent acyltransferases"/>
    <property type="match status" value="2"/>
</dbReference>
<dbReference type="InterPro" id="IPR016036">
    <property type="entry name" value="Malonyl_transacylase_ACP-bd"/>
</dbReference>
<dbReference type="Pfam" id="PF16197">
    <property type="entry name" value="KAsynt_C_assoc"/>
    <property type="match status" value="1"/>
</dbReference>
<dbReference type="PROSITE" id="PS52019">
    <property type="entry name" value="PKS_MFAS_DH"/>
    <property type="match status" value="1"/>
</dbReference>
<feature type="region of interest" description="Disordered" evidence="11">
    <location>
        <begin position="92"/>
        <end position="189"/>
    </location>
</feature>
<keyword evidence="2" id="KW-0597">Phosphoprotein</keyword>
<dbReference type="InterPro" id="IPR000873">
    <property type="entry name" value="AMP-dep_synth/lig_dom"/>
</dbReference>
<dbReference type="SMART" id="SM00823">
    <property type="entry name" value="PKS_PP"/>
    <property type="match status" value="2"/>
</dbReference>
<dbReference type="SUPFAM" id="SSF55048">
    <property type="entry name" value="Probable ACP-binding domain of malonyl-CoA ACP transacylase"/>
    <property type="match status" value="1"/>
</dbReference>
<dbReference type="Pfam" id="PF08242">
    <property type="entry name" value="Methyltransf_12"/>
    <property type="match status" value="1"/>
</dbReference>
<dbReference type="InterPro" id="IPR049900">
    <property type="entry name" value="PKS_mFAS_DH"/>
</dbReference>
<dbReference type="Pfam" id="PF23114">
    <property type="entry name" value="NAD-bd_HRPKS_sdrA"/>
    <property type="match status" value="1"/>
</dbReference>
<evidence type="ECO:0000313" key="16">
    <source>
        <dbReference type="Proteomes" id="UP000078576"/>
    </source>
</evidence>
<feature type="compositionally biased region" description="Low complexity" evidence="11">
    <location>
        <begin position="95"/>
        <end position="105"/>
    </location>
</feature>
<dbReference type="Pfam" id="PF02801">
    <property type="entry name" value="Ketoacyl-synt_C"/>
    <property type="match status" value="1"/>
</dbReference>
<dbReference type="CDD" id="cd19532">
    <property type="entry name" value="C_PKS-NRPS"/>
    <property type="match status" value="1"/>
</dbReference>
<dbReference type="OrthoDB" id="329835at2759"/>
<dbReference type="InterPro" id="IPR042104">
    <property type="entry name" value="PKS_dehydratase_sf"/>
</dbReference>
<evidence type="ECO:0000256" key="3">
    <source>
        <dbReference type="ARBA" id="ARBA00022598"/>
    </source>
</evidence>
<dbReference type="InterPro" id="IPR056501">
    <property type="entry name" value="NAD-bd_HRPKS_sdrA"/>
</dbReference>
<dbReference type="Gene3D" id="3.40.50.150">
    <property type="entry name" value="Vaccinia Virus protein VP39"/>
    <property type="match status" value="1"/>
</dbReference>
<dbReference type="InterPro" id="IPR016035">
    <property type="entry name" value="Acyl_Trfase/lysoPLipase"/>
</dbReference>
<dbReference type="InterPro" id="IPR006162">
    <property type="entry name" value="Ppantetheine_attach_site"/>
</dbReference>
<dbReference type="InterPro" id="IPR020806">
    <property type="entry name" value="PKS_PP-bd"/>
</dbReference>
<evidence type="ECO:0000256" key="1">
    <source>
        <dbReference type="ARBA" id="ARBA00022450"/>
    </source>
</evidence>
<dbReference type="InterPro" id="IPR057326">
    <property type="entry name" value="KR_dom"/>
</dbReference>
<keyword evidence="5" id="KW-0808">Transferase</keyword>
<dbReference type="Pfam" id="PF00501">
    <property type="entry name" value="AMP-binding"/>
    <property type="match status" value="1"/>
</dbReference>
<dbReference type="InterPro" id="IPR014031">
    <property type="entry name" value="Ketoacyl_synth_C"/>
</dbReference>
<dbReference type="CDD" id="cd02440">
    <property type="entry name" value="AdoMet_MTases"/>
    <property type="match status" value="1"/>
</dbReference>
<dbReference type="GO" id="GO:0016491">
    <property type="term" value="F:oxidoreductase activity"/>
    <property type="evidence" value="ECO:0007669"/>
    <property type="project" value="UniProtKB-KW"/>
</dbReference>
<keyword evidence="1" id="KW-0596">Phosphopantetheine</keyword>
<dbReference type="GO" id="GO:0006633">
    <property type="term" value="P:fatty acid biosynthetic process"/>
    <property type="evidence" value="ECO:0007669"/>
    <property type="project" value="InterPro"/>
</dbReference>
<protein>
    <submittedName>
        <fullName evidence="15">Nonribosomal peptide synthetase 14</fullName>
    </submittedName>
</protein>
<dbReference type="SUPFAM" id="SSF47336">
    <property type="entry name" value="ACP-like"/>
    <property type="match status" value="2"/>
</dbReference>
<dbReference type="InterPro" id="IPR036736">
    <property type="entry name" value="ACP-like_sf"/>
</dbReference>
<dbReference type="Pfam" id="PF00668">
    <property type="entry name" value="Condensation"/>
    <property type="match status" value="1"/>
</dbReference>
<dbReference type="GO" id="GO:0008270">
    <property type="term" value="F:zinc ion binding"/>
    <property type="evidence" value="ECO:0007669"/>
    <property type="project" value="InterPro"/>
</dbReference>
<feature type="compositionally biased region" description="Polar residues" evidence="11">
    <location>
        <begin position="122"/>
        <end position="143"/>
    </location>
</feature>
<dbReference type="InterPro" id="IPR013217">
    <property type="entry name" value="Methyltransf_12"/>
</dbReference>
<dbReference type="Pfam" id="PF14765">
    <property type="entry name" value="PS-DH"/>
    <property type="match status" value="1"/>
</dbReference>
<dbReference type="InterPro" id="IPR032821">
    <property type="entry name" value="PKS_assoc"/>
</dbReference>
<dbReference type="SUPFAM" id="SSF53335">
    <property type="entry name" value="S-adenosyl-L-methionine-dependent methyltransferases"/>
    <property type="match status" value="1"/>
</dbReference>
<evidence type="ECO:0000256" key="4">
    <source>
        <dbReference type="ARBA" id="ARBA00022603"/>
    </source>
</evidence>
<dbReference type="GO" id="GO:0032259">
    <property type="term" value="P:methylation"/>
    <property type="evidence" value="ECO:0007669"/>
    <property type="project" value="UniProtKB-KW"/>
</dbReference>
<feature type="region of interest" description="Disordered" evidence="11">
    <location>
        <begin position="1"/>
        <end position="47"/>
    </location>
</feature>
<dbReference type="Pfam" id="PF21089">
    <property type="entry name" value="PKS_DH_N"/>
    <property type="match status" value="1"/>
</dbReference>
<gene>
    <name evidence="15" type="ORF">VP1G_03669</name>
</gene>
<dbReference type="SMART" id="SM00906">
    <property type="entry name" value="Fungal_trans"/>
    <property type="match status" value="1"/>
</dbReference>
<dbReference type="Pfam" id="PF00109">
    <property type="entry name" value="ketoacyl-synt"/>
    <property type="match status" value="1"/>
</dbReference>
<dbReference type="SMART" id="SM00822">
    <property type="entry name" value="PKS_KR"/>
    <property type="match status" value="1"/>
</dbReference>
<evidence type="ECO:0000259" key="13">
    <source>
        <dbReference type="PROSITE" id="PS52004"/>
    </source>
</evidence>
<dbReference type="CDD" id="cd12148">
    <property type="entry name" value="fungal_TF_MHR"/>
    <property type="match status" value="1"/>
</dbReference>
<dbReference type="InterPro" id="IPR014043">
    <property type="entry name" value="Acyl_transferase_dom"/>
</dbReference>
<dbReference type="Gene3D" id="3.10.129.110">
    <property type="entry name" value="Polyketide synthase dehydratase"/>
    <property type="match status" value="1"/>
</dbReference>
<dbReference type="SUPFAM" id="SSF53901">
    <property type="entry name" value="Thiolase-like"/>
    <property type="match status" value="1"/>
</dbReference>
<dbReference type="GO" id="GO:0008168">
    <property type="term" value="F:methyltransferase activity"/>
    <property type="evidence" value="ECO:0007669"/>
    <property type="project" value="UniProtKB-KW"/>
</dbReference>
<feature type="compositionally biased region" description="Acidic residues" evidence="11">
    <location>
        <begin position="18"/>
        <end position="28"/>
    </location>
</feature>
<dbReference type="Pfam" id="PF00550">
    <property type="entry name" value="PP-binding"/>
    <property type="match status" value="2"/>
</dbReference>
<dbReference type="Pfam" id="PF08659">
    <property type="entry name" value="KR"/>
    <property type="match status" value="1"/>
</dbReference>
<evidence type="ECO:0000259" key="14">
    <source>
        <dbReference type="PROSITE" id="PS52019"/>
    </source>
</evidence>
<keyword evidence="7" id="KW-0560">Oxidoreductase</keyword>
<dbReference type="SMART" id="SM00826">
    <property type="entry name" value="PKS_DH"/>
    <property type="match status" value="1"/>
</dbReference>
<dbReference type="STRING" id="694573.A0A194UXN6"/>
<evidence type="ECO:0000256" key="11">
    <source>
        <dbReference type="SAM" id="MobiDB-lite"/>
    </source>
</evidence>
<dbReference type="PROSITE" id="PS50075">
    <property type="entry name" value="CARRIER"/>
    <property type="match status" value="2"/>
</dbReference>
<dbReference type="InterPro" id="IPR013120">
    <property type="entry name" value="FAR_NAD-bd"/>
</dbReference>
<organism evidence="15 16">
    <name type="scientific">Cytospora mali</name>
    <name type="common">Apple Valsa canker fungus</name>
    <name type="synonym">Valsa mali</name>
    <dbReference type="NCBI Taxonomy" id="578113"/>
    <lineage>
        <taxon>Eukaryota</taxon>
        <taxon>Fungi</taxon>
        <taxon>Dikarya</taxon>
        <taxon>Ascomycota</taxon>
        <taxon>Pezizomycotina</taxon>
        <taxon>Sordariomycetes</taxon>
        <taxon>Sordariomycetidae</taxon>
        <taxon>Diaporthales</taxon>
        <taxon>Cytosporaceae</taxon>
        <taxon>Cytospora</taxon>
    </lineage>
</organism>
<feature type="active site" description="Proton acceptor; for dehydratase activity" evidence="10">
    <location>
        <position position="1672"/>
    </location>
</feature>
<dbReference type="PROSITE" id="PS52004">
    <property type="entry name" value="KS3_2"/>
    <property type="match status" value="1"/>
</dbReference>
<dbReference type="SUPFAM" id="SSF56801">
    <property type="entry name" value="Acetyl-CoA synthetase-like"/>
    <property type="match status" value="1"/>
</dbReference>
<dbReference type="CDD" id="cd05930">
    <property type="entry name" value="A_NRPS"/>
    <property type="match status" value="1"/>
</dbReference>
<evidence type="ECO:0000256" key="7">
    <source>
        <dbReference type="ARBA" id="ARBA00023002"/>
    </source>
</evidence>
<dbReference type="GO" id="GO:0006351">
    <property type="term" value="P:DNA-templated transcription"/>
    <property type="evidence" value="ECO:0007669"/>
    <property type="project" value="InterPro"/>
</dbReference>
<feature type="compositionally biased region" description="Polar residues" evidence="11">
    <location>
        <begin position="156"/>
        <end position="184"/>
    </location>
</feature>
<dbReference type="InterPro" id="IPR020845">
    <property type="entry name" value="AMP-binding_CS"/>
</dbReference>
<dbReference type="InterPro" id="IPR001242">
    <property type="entry name" value="Condensation_dom"/>
</dbReference>
<accession>A0A194UXN6</accession>
<dbReference type="GO" id="GO:0031177">
    <property type="term" value="F:phosphopantetheine binding"/>
    <property type="evidence" value="ECO:0007669"/>
    <property type="project" value="InterPro"/>
</dbReference>
<feature type="region of interest" description="N-terminal hotdog fold" evidence="10">
    <location>
        <begin position="1639"/>
        <end position="1775"/>
    </location>
</feature>
<dbReference type="Gene3D" id="3.30.559.30">
    <property type="entry name" value="Nonribosomal peptide synthetase, condensation domain"/>
    <property type="match status" value="1"/>
</dbReference>
<dbReference type="Gene3D" id="3.40.50.720">
    <property type="entry name" value="NAD(P)-binding Rossmann-like Domain"/>
    <property type="match status" value="3"/>
</dbReference>
<keyword evidence="6" id="KW-0677">Repeat</keyword>
<dbReference type="GO" id="GO:0004315">
    <property type="term" value="F:3-oxoacyl-[acyl-carrier-protein] synthase activity"/>
    <property type="evidence" value="ECO:0007669"/>
    <property type="project" value="InterPro"/>
</dbReference>
<evidence type="ECO:0000313" key="15">
    <source>
        <dbReference type="EMBL" id="KUI56379.1"/>
    </source>
</evidence>
<dbReference type="SMART" id="SM00827">
    <property type="entry name" value="PKS_AT"/>
    <property type="match status" value="1"/>
</dbReference>
<dbReference type="PROSITE" id="PS00606">
    <property type="entry name" value="KS3_1"/>
    <property type="match status" value="1"/>
</dbReference>
<dbReference type="InterPro" id="IPR029063">
    <property type="entry name" value="SAM-dependent_MTases_sf"/>
</dbReference>
<dbReference type="InterPro" id="IPR050091">
    <property type="entry name" value="PKS_NRPS_Biosynth_Enz"/>
</dbReference>
<keyword evidence="16" id="KW-1185">Reference proteome</keyword>
<feature type="domain" description="PKS/mFAS DH" evidence="14">
    <location>
        <begin position="1639"/>
        <end position="1944"/>
    </location>
</feature>
<feature type="domain" description="Carrier" evidence="12">
    <location>
        <begin position="4292"/>
        <end position="4371"/>
    </location>
</feature>
<evidence type="ECO:0000256" key="2">
    <source>
        <dbReference type="ARBA" id="ARBA00022553"/>
    </source>
</evidence>
<dbReference type="CDD" id="cd00833">
    <property type="entry name" value="PKS"/>
    <property type="match status" value="1"/>
</dbReference>
<proteinExistence type="predicted"/>
<dbReference type="GO" id="GO:0016874">
    <property type="term" value="F:ligase activity"/>
    <property type="evidence" value="ECO:0007669"/>
    <property type="project" value="UniProtKB-KW"/>
</dbReference>
<dbReference type="Gene3D" id="3.30.559.10">
    <property type="entry name" value="Chloramphenicol acetyltransferase-like domain"/>
    <property type="match status" value="1"/>
</dbReference>
<dbReference type="InterPro" id="IPR036291">
    <property type="entry name" value="NAD(P)-bd_dom_sf"/>
</dbReference>
<dbReference type="InterPro" id="IPR023213">
    <property type="entry name" value="CAT-like_dom_sf"/>
</dbReference>
<feature type="domain" description="Ketosynthase family 3 (KS3)" evidence="13">
    <location>
        <begin position="709"/>
        <end position="1141"/>
    </location>
</feature>
<dbReference type="GO" id="GO:0030639">
    <property type="term" value="P:polyketide biosynthetic process"/>
    <property type="evidence" value="ECO:0007669"/>
    <property type="project" value="UniProtKB-ARBA"/>
</dbReference>
<dbReference type="SUPFAM" id="SSF52151">
    <property type="entry name" value="FabD/lysophospholipase-like"/>
    <property type="match status" value="1"/>
</dbReference>
<keyword evidence="3" id="KW-0436">Ligase</keyword>
<dbReference type="Proteomes" id="UP000078576">
    <property type="component" value="Unassembled WGS sequence"/>
</dbReference>
<dbReference type="GO" id="GO:0004312">
    <property type="term" value="F:fatty acid synthase activity"/>
    <property type="evidence" value="ECO:0007669"/>
    <property type="project" value="TreeGrafter"/>
</dbReference>
<name>A0A194UXN6_CYTMA</name>
<dbReference type="InterPro" id="IPR042099">
    <property type="entry name" value="ANL_N_sf"/>
</dbReference>
<dbReference type="InterPro" id="IPR020841">
    <property type="entry name" value="PKS_Beta-ketoAc_synthase_dom"/>
</dbReference>
<keyword evidence="9" id="KW-0511">Multifunctional enzyme</keyword>
<dbReference type="InterPro" id="IPR045851">
    <property type="entry name" value="AMP-bd_C_sf"/>
</dbReference>
<dbReference type="InterPro" id="IPR016039">
    <property type="entry name" value="Thiolase-like"/>
</dbReference>
<keyword evidence="4" id="KW-0489">Methyltransferase</keyword>
<evidence type="ECO:0000256" key="6">
    <source>
        <dbReference type="ARBA" id="ARBA00022737"/>
    </source>
</evidence>
<keyword evidence="8" id="KW-0539">Nucleus</keyword>
<dbReference type="InterPro" id="IPR007219">
    <property type="entry name" value="XnlR_reg_dom"/>
</dbReference>
<dbReference type="PANTHER" id="PTHR43775">
    <property type="entry name" value="FATTY ACID SYNTHASE"/>
    <property type="match status" value="1"/>
</dbReference>
<dbReference type="SMART" id="SM00825">
    <property type="entry name" value="PKS_KS"/>
    <property type="match status" value="1"/>
</dbReference>
<dbReference type="GO" id="GO:0009403">
    <property type="term" value="P:toxin biosynthetic process"/>
    <property type="evidence" value="ECO:0007669"/>
    <property type="project" value="UniProtKB-ARBA"/>
</dbReference>
<dbReference type="Gene3D" id="3.40.366.10">
    <property type="entry name" value="Malonyl-Coenzyme A Acyl Carrier Protein, domain 2"/>
    <property type="match status" value="1"/>
</dbReference>
<dbReference type="InterPro" id="IPR014030">
    <property type="entry name" value="Ketoacyl_synth_N"/>
</dbReference>
<dbReference type="EMBL" id="KN714688">
    <property type="protein sequence ID" value="KUI56379.1"/>
    <property type="molecule type" value="Genomic_DNA"/>
</dbReference>
<dbReference type="Gene3D" id="1.10.1200.10">
    <property type="entry name" value="ACP-like"/>
    <property type="match status" value="2"/>
</dbReference>